<sequence length="180" mass="20044">MPSKPSSATSTQTLGLTKRPMDLIYLAFFTVHLAASLCVDLQCMFDRPSDVFPKALTSTLEDYLSTSNDPFLLGAWSPRYSWFTVSLLTEIFFQMPCFCVGIYGLYKDDKRTYPLLIAYGMLATFSAVQCIFTVLHGEERQVLSDSNVSGLLKNYLPFAVIPAILTVDLILRTTKLIGGL</sequence>
<evidence type="ECO:0000313" key="2">
    <source>
        <dbReference type="Proteomes" id="UP000245626"/>
    </source>
</evidence>
<dbReference type="Proteomes" id="UP000245626">
    <property type="component" value="Unassembled WGS sequence"/>
</dbReference>
<gene>
    <name evidence="1" type="ORF">IE53DRAFT_389821</name>
</gene>
<dbReference type="EMBL" id="KZ820286">
    <property type="protein sequence ID" value="PWN48013.1"/>
    <property type="molecule type" value="Genomic_DNA"/>
</dbReference>
<name>A0ACD0NQC1_9BASI</name>
<organism evidence="1 2">
    <name type="scientific">Violaceomyces palustris</name>
    <dbReference type="NCBI Taxonomy" id="1673888"/>
    <lineage>
        <taxon>Eukaryota</taxon>
        <taxon>Fungi</taxon>
        <taxon>Dikarya</taxon>
        <taxon>Basidiomycota</taxon>
        <taxon>Ustilaginomycotina</taxon>
        <taxon>Ustilaginomycetes</taxon>
        <taxon>Violaceomycetales</taxon>
        <taxon>Violaceomycetaceae</taxon>
        <taxon>Violaceomyces</taxon>
    </lineage>
</organism>
<proteinExistence type="predicted"/>
<evidence type="ECO:0000313" key="1">
    <source>
        <dbReference type="EMBL" id="PWN48013.1"/>
    </source>
</evidence>
<reference evidence="1 2" key="1">
    <citation type="journal article" date="2018" name="Mol. Biol. Evol.">
        <title>Broad Genomic Sampling Reveals a Smut Pathogenic Ancestry of the Fungal Clade Ustilaginomycotina.</title>
        <authorList>
            <person name="Kijpornyongpan T."/>
            <person name="Mondo S.J."/>
            <person name="Barry K."/>
            <person name="Sandor L."/>
            <person name="Lee J."/>
            <person name="Lipzen A."/>
            <person name="Pangilinan J."/>
            <person name="LaButti K."/>
            <person name="Hainaut M."/>
            <person name="Henrissat B."/>
            <person name="Grigoriev I.V."/>
            <person name="Spatafora J.W."/>
            <person name="Aime M.C."/>
        </authorList>
    </citation>
    <scope>NUCLEOTIDE SEQUENCE [LARGE SCALE GENOMIC DNA]</scope>
    <source>
        <strain evidence="1 2">SA 807</strain>
    </source>
</reference>
<keyword evidence="2" id="KW-1185">Reference proteome</keyword>
<accession>A0ACD0NQC1</accession>
<protein>
    <submittedName>
        <fullName evidence="1">Uncharacterized protein</fullName>
    </submittedName>
</protein>